<evidence type="ECO:0000313" key="3">
    <source>
        <dbReference type="EMBL" id="PJE33807.1"/>
    </source>
</evidence>
<keyword evidence="1" id="KW-0732">Signal</keyword>
<organism evidence="3 4">
    <name type="scientific">Pseudooceanicola lipolyticus</name>
    <dbReference type="NCBI Taxonomy" id="2029104"/>
    <lineage>
        <taxon>Bacteria</taxon>
        <taxon>Pseudomonadati</taxon>
        <taxon>Pseudomonadota</taxon>
        <taxon>Alphaproteobacteria</taxon>
        <taxon>Rhodobacterales</taxon>
        <taxon>Paracoccaceae</taxon>
        <taxon>Pseudooceanicola</taxon>
    </lineage>
</organism>
<dbReference type="SUPFAM" id="SSF53448">
    <property type="entry name" value="Nucleotide-diphospho-sugar transferases"/>
    <property type="match status" value="1"/>
</dbReference>
<feature type="non-terminal residue" evidence="3">
    <location>
        <position position="74"/>
    </location>
</feature>
<reference evidence="3 4" key="1">
    <citation type="journal article" date="2018" name="Int. J. Syst. Evol. Microbiol.">
        <title>Pseudooceanicola lipolyticus sp. nov., a marine alphaproteobacterium, reclassification of Oceanicola flagellatus as Pseudooceanicola flagellatus comb. nov. and emended description of the genus Pseudooceanicola.</title>
        <authorList>
            <person name="Huang M.-M."/>
            <person name="Guo L.-L."/>
            <person name="Wu Y.-H."/>
            <person name="Lai Q.-L."/>
            <person name="Shao Z.-Z."/>
            <person name="Wang C.-S."/>
            <person name="Wu M."/>
            <person name="Xu X.-W."/>
        </authorList>
    </citation>
    <scope>NUCLEOTIDE SEQUENCE [LARGE SCALE GENOMIC DNA]</scope>
    <source>
        <strain evidence="3 4">157</strain>
    </source>
</reference>
<dbReference type="Pfam" id="PF00535">
    <property type="entry name" value="Glycos_transf_2"/>
    <property type="match status" value="1"/>
</dbReference>
<dbReference type="Gene3D" id="3.90.550.10">
    <property type="entry name" value="Spore Coat Polysaccharide Biosynthesis Protein SpsA, Chain A"/>
    <property type="match status" value="1"/>
</dbReference>
<evidence type="ECO:0000256" key="1">
    <source>
        <dbReference type="SAM" id="SignalP"/>
    </source>
</evidence>
<evidence type="ECO:0000259" key="2">
    <source>
        <dbReference type="Pfam" id="PF00535"/>
    </source>
</evidence>
<dbReference type="InterPro" id="IPR029044">
    <property type="entry name" value="Nucleotide-diphossugar_trans"/>
</dbReference>
<feature type="signal peptide" evidence="1">
    <location>
        <begin position="1"/>
        <end position="27"/>
    </location>
</feature>
<evidence type="ECO:0000313" key="4">
    <source>
        <dbReference type="Proteomes" id="UP000231553"/>
    </source>
</evidence>
<protein>
    <recommendedName>
        <fullName evidence="2">Glycosyltransferase 2-like domain-containing protein</fullName>
    </recommendedName>
</protein>
<dbReference type="EMBL" id="PGTB01000323">
    <property type="protein sequence ID" value="PJE33807.1"/>
    <property type="molecule type" value="Genomic_DNA"/>
</dbReference>
<feature type="chain" id="PRO_5014663547" description="Glycosyltransferase 2-like domain-containing protein" evidence="1">
    <location>
        <begin position="28"/>
        <end position="74"/>
    </location>
</feature>
<dbReference type="Proteomes" id="UP000231553">
    <property type="component" value="Unassembled WGS sequence"/>
</dbReference>
<dbReference type="AlphaFoldDB" id="A0A2M8ITE6"/>
<sequence length="74" mass="7591">MVVTYNRLDKLRATLAQLLAAPAADLAAVVVVDNASTDGTGAWLDSLDDPREATCTPAWPAAVISASAASKLHA</sequence>
<comment type="caution">
    <text evidence="3">The sequence shown here is derived from an EMBL/GenBank/DDBJ whole genome shotgun (WGS) entry which is preliminary data.</text>
</comment>
<keyword evidence="4" id="KW-1185">Reference proteome</keyword>
<accession>A0A2M8ITE6</accession>
<dbReference type="InterPro" id="IPR001173">
    <property type="entry name" value="Glyco_trans_2-like"/>
</dbReference>
<proteinExistence type="predicted"/>
<gene>
    <name evidence="3" type="ORF">CVM52_25530</name>
</gene>
<name>A0A2M8ITE6_9RHOB</name>
<feature type="domain" description="Glycosyltransferase 2-like" evidence="2">
    <location>
        <begin position="2"/>
        <end position="48"/>
    </location>
</feature>